<evidence type="ECO:0000313" key="11">
    <source>
        <dbReference type="Proteomes" id="UP000018896"/>
    </source>
</evidence>
<evidence type="ECO:0000256" key="5">
    <source>
        <dbReference type="ARBA" id="ARBA00022801"/>
    </source>
</evidence>
<dbReference type="EC" id="3.2.1.8" evidence="3"/>
<evidence type="ECO:0000256" key="1">
    <source>
        <dbReference type="ARBA" id="ARBA00000681"/>
    </source>
</evidence>
<keyword evidence="8" id="KW-0624">Polysaccharide degradation</keyword>
<accession>W4QTS4</accession>
<reference evidence="10 11" key="1">
    <citation type="journal article" date="2014" name="Genome Announc.">
        <title>Draft Genome Sequences of Three Alkaliphilic Bacillus Strains, Bacillus wakoensis JCM 9140T, Bacillus akibai JCM 9157T, and Bacillus hemicellulosilyticus JCM 9152T.</title>
        <authorList>
            <person name="Yuki M."/>
            <person name="Oshima K."/>
            <person name="Suda W."/>
            <person name="Oshida Y."/>
            <person name="Kitamura K."/>
            <person name="Iida T."/>
            <person name="Hattori M."/>
            <person name="Ohkuma M."/>
        </authorList>
    </citation>
    <scope>NUCLEOTIDE SEQUENCE [LARGE SCALE GENOMIC DNA]</scope>
    <source>
        <strain evidence="10 11">JCM 9157</strain>
    </source>
</reference>
<gene>
    <name evidence="10" type="ORF">JCM9157_2095</name>
</gene>
<dbReference type="AlphaFoldDB" id="W4QTS4"/>
<evidence type="ECO:0000256" key="2">
    <source>
        <dbReference type="ARBA" id="ARBA00004851"/>
    </source>
</evidence>
<evidence type="ECO:0000313" key="10">
    <source>
        <dbReference type="EMBL" id="GAE35003.1"/>
    </source>
</evidence>
<evidence type="ECO:0000259" key="9">
    <source>
        <dbReference type="PROSITE" id="PS51760"/>
    </source>
</evidence>
<feature type="domain" description="GH10" evidence="9">
    <location>
        <begin position="58"/>
        <end position="205"/>
    </location>
</feature>
<dbReference type="PANTHER" id="PTHR31490">
    <property type="entry name" value="GLYCOSYL HYDROLASE"/>
    <property type="match status" value="1"/>
</dbReference>
<dbReference type="InterPro" id="IPR044846">
    <property type="entry name" value="GH10"/>
</dbReference>
<dbReference type="EMBL" id="BAUV01000013">
    <property type="protein sequence ID" value="GAE35003.1"/>
    <property type="molecule type" value="Genomic_DNA"/>
</dbReference>
<dbReference type="STRING" id="1236973.JCM9157_2095"/>
<keyword evidence="11" id="KW-1185">Reference proteome</keyword>
<dbReference type="Pfam" id="PF00331">
    <property type="entry name" value="Glyco_hydro_10"/>
    <property type="match status" value="1"/>
</dbReference>
<keyword evidence="6" id="KW-0119">Carbohydrate metabolism</keyword>
<dbReference type="PROSITE" id="PS51760">
    <property type="entry name" value="GH10_2"/>
    <property type="match status" value="1"/>
</dbReference>
<name>W4QTS4_HALA3</name>
<comment type="catalytic activity">
    <reaction evidence="1">
        <text>Endohydrolysis of (1-&gt;4)-beta-D-xylosidic linkages in xylans.</text>
        <dbReference type="EC" id="3.2.1.8"/>
    </reaction>
</comment>
<dbReference type="PANTHER" id="PTHR31490:SF90">
    <property type="entry name" value="ENDO-1,4-BETA-XYLANASE A"/>
    <property type="match status" value="1"/>
</dbReference>
<dbReference type="Proteomes" id="UP000018896">
    <property type="component" value="Unassembled WGS sequence"/>
</dbReference>
<evidence type="ECO:0000256" key="6">
    <source>
        <dbReference type="ARBA" id="ARBA00023277"/>
    </source>
</evidence>
<dbReference type="GO" id="GO:0031176">
    <property type="term" value="F:endo-1,4-beta-xylanase activity"/>
    <property type="evidence" value="ECO:0007669"/>
    <property type="project" value="UniProtKB-EC"/>
</dbReference>
<comment type="pathway">
    <text evidence="2">Glycan degradation; xylan degradation.</text>
</comment>
<sequence length="205" mass="22846">MNSKRSLKQLVSMSSKSASRQALLLSLSVLLVASLLNNGLFTAIAATNDDLPPTGMTFEHYPALKDEYKDYFSFGIFGRGEIEGLLYNYASYTPGNEMKPESTQREKGIFTYTSADNAMKAYSDRNSDMLFYGHTLAWHSQTPTWMWDAPPARYGQSGEFDRETALENLNTHIENVLGYYGSRLEGIDVVNEAIGTADLPIGERP</sequence>
<comment type="caution">
    <text evidence="10">The sequence shown here is derived from an EMBL/GenBank/DDBJ whole genome shotgun (WGS) entry which is preliminary data.</text>
</comment>
<evidence type="ECO:0000256" key="8">
    <source>
        <dbReference type="ARBA" id="ARBA00023326"/>
    </source>
</evidence>
<dbReference type="InterPro" id="IPR017853">
    <property type="entry name" value="GH"/>
</dbReference>
<keyword evidence="5 10" id="KW-0378">Hydrolase</keyword>
<organism evidence="10 11">
    <name type="scientific">Halalkalibacter akibai (strain ATCC 43226 / DSM 21942 / CIP 109018 / JCM 9157 / 1139)</name>
    <name type="common">Bacillus akibai</name>
    <dbReference type="NCBI Taxonomy" id="1236973"/>
    <lineage>
        <taxon>Bacteria</taxon>
        <taxon>Bacillati</taxon>
        <taxon>Bacillota</taxon>
        <taxon>Bacilli</taxon>
        <taxon>Bacillales</taxon>
        <taxon>Bacillaceae</taxon>
        <taxon>Halalkalibacter</taxon>
    </lineage>
</organism>
<dbReference type="Gene3D" id="3.20.20.80">
    <property type="entry name" value="Glycosidases"/>
    <property type="match status" value="1"/>
</dbReference>
<dbReference type="eggNOG" id="COG3693">
    <property type="taxonomic scope" value="Bacteria"/>
</dbReference>
<dbReference type="RefSeq" id="WP_052013049.1">
    <property type="nucleotide sequence ID" value="NZ_BAUV01000013.1"/>
</dbReference>
<dbReference type="GO" id="GO:0045493">
    <property type="term" value="P:xylan catabolic process"/>
    <property type="evidence" value="ECO:0007669"/>
    <property type="project" value="UniProtKB-KW"/>
</dbReference>
<keyword evidence="4 10" id="KW-0858">Xylan degradation</keyword>
<dbReference type="InterPro" id="IPR001000">
    <property type="entry name" value="GH10_dom"/>
</dbReference>
<dbReference type="SUPFAM" id="SSF51445">
    <property type="entry name" value="(Trans)glycosidases"/>
    <property type="match status" value="1"/>
</dbReference>
<evidence type="ECO:0000256" key="4">
    <source>
        <dbReference type="ARBA" id="ARBA00022651"/>
    </source>
</evidence>
<proteinExistence type="predicted"/>
<dbReference type="OrthoDB" id="9809277at2"/>
<evidence type="ECO:0000256" key="3">
    <source>
        <dbReference type="ARBA" id="ARBA00012590"/>
    </source>
</evidence>
<protein>
    <recommendedName>
        <fullName evidence="3">endo-1,4-beta-xylanase</fullName>
        <ecNumber evidence="3">3.2.1.8</ecNumber>
    </recommendedName>
</protein>
<keyword evidence="7 10" id="KW-0326">Glycosidase</keyword>
<evidence type="ECO:0000256" key="7">
    <source>
        <dbReference type="ARBA" id="ARBA00023295"/>
    </source>
</evidence>